<organism evidence="1 2">
    <name type="scientific">Solimicrobium silvestre</name>
    <dbReference type="NCBI Taxonomy" id="2099400"/>
    <lineage>
        <taxon>Bacteria</taxon>
        <taxon>Pseudomonadati</taxon>
        <taxon>Pseudomonadota</taxon>
        <taxon>Betaproteobacteria</taxon>
        <taxon>Burkholderiales</taxon>
        <taxon>Oxalobacteraceae</taxon>
        <taxon>Solimicrobium</taxon>
    </lineage>
</organism>
<gene>
    <name evidence="1" type="ORF">S2091_1036</name>
</gene>
<evidence type="ECO:0000313" key="1">
    <source>
        <dbReference type="EMBL" id="PRC94415.1"/>
    </source>
</evidence>
<comment type="caution">
    <text evidence="1">The sequence shown here is derived from an EMBL/GenBank/DDBJ whole genome shotgun (WGS) entry which is preliminary data.</text>
</comment>
<proteinExistence type="predicted"/>
<protein>
    <submittedName>
        <fullName evidence="1">Uncharacterized protein</fullName>
    </submittedName>
</protein>
<sequence>MGLMMNVSANSDVMIAGVEVEIVPYLRVRATDELKKSIHREIKNQIKLGPLMSVYFAV</sequence>
<dbReference type="AlphaFoldDB" id="A0A2S9H354"/>
<reference evidence="1 2" key="1">
    <citation type="submission" date="2018-02" db="EMBL/GenBank/DDBJ databases">
        <title>Solimicrobium silvestre gen. nov., sp. nov., isolated from alpine forest soil.</title>
        <authorList>
            <person name="Margesin R."/>
            <person name="Albuquerque L."/>
            <person name="Zhang D.-C."/>
            <person name="Froufe H.J.C."/>
            <person name="Severino R."/>
            <person name="Roxo I."/>
            <person name="Egas C."/>
            <person name="Da Costa M.S."/>
        </authorList>
    </citation>
    <scope>NUCLEOTIDE SEQUENCE [LARGE SCALE GENOMIC DNA]</scope>
    <source>
        <strain evidence="1 2">S20-91</strain>
    </source>
</reference>
<name>A0A2S9H354_9BURK</name>
<evidence type="ECO:0000313" key="2">
    <source>
        <dbReference type="Proteomes" id="UP000237839"/>
    </source>
</evidence>
<dbReference type="Proteomes" id="UP000237839">
    <property type="component" value="Unassembled WGS sequence"/>
</dbReference>
<accession>A0A2S9H354</accession>
<dbReference type="EMBL" id="PUGF01000003">
    <property type="protein sequence ID" value="PRC94415.1"/>
    <property type="molecule type" value="Genomic_DNA"/>
</dbReference>
<keyword evidence="2" id="KW-1185">Reference proteome</keyword>